<keyword evidence="4" id="KW-1185">Reference proteome</keyword>
<dbReference type="KEGG" id="dej:AWY79_02730"/>
<dbReference type="GO" id="GO:0016758">
    <property type="term" value="F:hexosyltransferase activity"/>
    <property type="evidence" value="ECO:0007669"/>
    <property type="project" value="InterPro"/>
</dbReference>
<protein>
    <submittedName>
        <fullName evidence="3">Glycosyltransferase</fullName>
    </submittedName>
</protein>
<dbReference type="PANTHER" id="PTHR21015:SF28">
    <property type="entry name" value="SLL1722 PROTEIN"/>
    <property type="match status" value="1"/>
</dbReference>
<accession>A0A126QK10</accession>
<evidence type="ECO:0000313" key="4">
    <source>
        <dbReference type="Proteomes" id="UP000055611"/>
    </source>
</evidence>
<evidence type="ECO:0000313" key="3">
    <source>
        <dbReference type="EMBL" id="TDT87807.1"/>
    </source>
</evidence>
<evidence type="ECO:0000313" key="5">
    <source>
        <dbReference type="Proteomes" id="UP000295506"/>
    </source>
</evidence>
<dbReference type="Gene3D" id="3.40.50.2000">
    <property type="entry name" value="Glycogen Phosphorylase B"/>
    <property type="match status" value="1"/>
</dbReference>
<dbReference type="RefSeq" id="WP_066799927.1">
    <property type="nucleotide sequence ID" value="NZ_CP014206.1"/>
</dbReference>
<dbReference type="EMBL" id="SOBK01000007">
    <property type="protein sequence ID" value="TDT87807.1"/>
    <property type="molecule type" value="Genomic_DNA"/>
</dbReference>
<dbReference type="PANTHER" id="PTHR21015">
    <property type="entry name" value="UDP-N-ACETYLGLUCOSAMINE--N-ACETYLMURAMYL-(PENTAPEPTIDE) PYROPHOSPHORYL-UNDECAPRENOL N-ACETYLGLUCOSAMINE TRANSFERASE 1"/>
    <property type="match status" value="1"/>
</dbReference>
<evidence type="ECO:0000313" key="2">
    <source>
        <dbReference type="EMBL" id="AMK10106.1"/>
    </source>
</evidence>
<gene>
    <name evidence="2" type="ORF">AWY79_02730</name>
    <name evidence="3" type="ORF">EDC59_1072</name>
</gene>
<dbReference type="AlphaFoldDB" id="A0A126QK10"/>
<organism evidence="3 5">
    <name type="scientific">Pseudodesulfovibrio indicus</name>
    <dbReference type="NCBI Taxonomy" id="1716143"/>
    <lineage>
        <taxon>Bacteria</taxon>
        <taxon>Pseudomonadati</taxon>
        <taxon>Thermodesulfobacteriota</taxon>
        <taxon>Desulfovibrionia</taxon>
        <taxon>Desulfovibrionales</taxon>
        <taxon>Desulfovibrionaceae</taxon>
    </lineage>
</organism>
<feature type="domain" description="Glycosyl transferase family 28 C-terminal" evidence="1">
    <location>
        <begin position="221"/>
        <end position="362"/>
    </location>
</feature>
<sequence length="395" mass="44533">MRIVFYCQHVLGVGHMFRSLEIVKALKDHEIILVTGGAEVDFEPPANMTRIQLPGLMMDAKFTRFIPLEEGAEVDEVLIRRLKLFKEIMAEYQPDIFMVELFPFGRKKFRFELLPILKKVRKGEYGKCRAVCSVRDILVEKKDMQRQVERVHGYLNPNFDHVLVHSDPNLVRLDETFPGVEGIVPEVHYTGYVARKPDPAGTAALAAELNLGDTPLVVASVGGGHIGRDLLRGVMAASPVLNETHPHRMMVFAGPYAEEDEFLRLQAEAEAHPHITVKRFTKRFLAYLDLAALSVSLGGYNTTMNLLATNTFGLMYPFLQNREQNMRARRIEEKGGLKVITEEDLGPERLVPLMREGLDRKAAPLHLDLDGAENSARILEKVYLNMQTGDMQAGD</sequence>
<dbReference type="Proteomes" id="UP000055611">
    <property type="component" value="Chromosome"/>
</dbReference>
<reference evidence="2 4" key="1">
    <citation type="journal article" date="2016" name="Front. Microbiol.">
        <title>Genome Sequence of the Piezophilic, Mesophilic Sulfate-Reducing Bacterium Desulfovibrio indicus J2T.</title>
        <authorList>
            <person name="Cao J."/>
            <person name="Maignien L."/>
            <person name="Shao Z."/>
            <person name="Alain K."/>
            <person name="Jebbar M."/>
        </authorList>
    </citation>
    <scope>NUCLEOTIDE SEQUENCE [LARGE SCALE GENOMIC DNA]</scope>
    <source>
        <strain evidence="2 4">J2</strain>
    </source>
</reference>
<evidence type="ECO:0000259" key="1">
    <source>
        <dbReference type="Pfam" id="PF04101"/>
    </source>
</evidence>
<dbReference type="OrthoDB" id="503443at2"/>
<reference evidence="3 5" key="2">
    <citation type="submission" date="2019-03" db="EMBL/GenBank/DDBJ databases">
        <title>Genomic Encyclopedia of Type Strains, Phase IV (KMG-IV): sequencing the most valuable type-strain genomes for metagenomic binning, comparative biology and taxonomic classification.</title>
        <authorList>
            <person name="Goeker M."/>
        </authorList>
    </citation>
    <scope>NUCLEOTIDE SEQUENCE [LARGE SCALE GENOMIC DNA]</scope>
    <source>
        <strain evidence="3 5">DSM 101483</strain>
    </source>
</reference>
<dbReference type="SUPFAM" id="SSF53756">
    <property type="entry name" value="UDP-Glycosyltransferase/glycogen phosphorylase"/>
    <property type="match status" value="1"/>
</dbReference>
<proteinExistence type="predicted"/>
<dbReference type="InterPro" id="IPR007235">
    <property type="entry name" value="Glyco_trans_28_C"/>
</dbReference>
<dbReference type="Pfam" id="PF04101">
    <property type="entry name" value="Glyco_tran_28_C"/>
    <property type="match status" value="1"/>
</dbReference>
<dbReference type="EMBL" id="CP014206">
    <property type="protein sequence ID" value="AMK10106.1"/>
    <property type="molecule type" value="Genomic_DNA"/>
</dbReference>
<dbReference type="Proteomes" id="UP000295506">
    <property type="component" value="Unassembled WGS sequence"/>
</dbReference>
<name>A0A126QK10_9BACT</name>